<dbReference type="Pfam" id="PF00561">
    <property type="entry name" value="Abhydrolase_1"/>
    <property type="match status" value="1"/>
</dbReference>
<evidence type="ECO:0000313" key="2">
    <source>
        <dbReference type="EMBL" id="MFD2822801.1"/>
    </source>
</evidence>
<reference evidence="3" key="1">
    <citation type="journal article" date="2019" name="Int. J. Syst. Evol. Microbiol.">
        <title>The Global Catalogue of Microorganisms (GCM) 10K type strain sequencing project: providing services to taxonomists for standard genome sequencing and annotation.</title>
        <authorList>
            <consortium name="The Broad Institute Genomics Platform"/>
            <consortium name="The Broad Institute Genome Sequencing Center for Infectious Disease"/>
            <person name="Wu L."/>
            <person name="Ma J."/>
        </authorList>
    </citation>
    <scope>NUCLEOTIDE SEQUENCE [LARGE SCALE GENOMIC DNA]</scope>
    <source>
        <strain evidence="3">KCTC 32141</strain>
    </source>
</reference>
<comment type="caution">
    <text evidence="2">The sequence shown here is derived from an EMBL/GenBank/DDBJ whole genome shotgun (WGS) entry which is preliminary data.</text>
</comment>
<dbReference type="PANTHER" id="PTHR43798:SF33">
    <property type="entry name" value="HYDROLASE, PUTATIVE (AFU_ORTHOLOGUE AFUA_2G14860)-RELATED"/>
    <property type="match status" value="1"/>
</dbReference>
<proteinExistence type="predicted"/>
<dbReference type="InterPro" id="IPR029058">
    <property type="entry name" value="AB_hydrolase_fold"/>
</dbReference>
<dbReference type="RefSeq" id="WP_183486018.1">
    <property type="nucleotide sequence ID" value="NZ_JBHUOV010000001.1"/>
</dbReference>
<dbReference type="EMBL" id="JBHUOV010000001">
    <property type="protein sequence ID" value="MFD2822801.1"/>
    <property type="molecule type" value="Genomic_DNA"/>
</dbReference>
<gene>
    <name evidence="2" type="ORF">ACFS5M_03910</name>
</gene>
<dbReference type="PRINTS" id="PR00111">
    <property type="entry name" value="ABHYDROLASE"/>
</dbReference>
<feature type="domain" description="AB hydrolase-1" evidence="1">
    <location>
        <begin position="21"/>
        <end position="242"/>
    </location>
</feature>
<dbReference type="InterPro" id="IPR050266">
    <property type="entry name" value="AB_hydrolase_sf"/>
</dbReference>
<dbReference type="SUPFAM" id="SSF53474">
    <property type="entry name" value="alpha/beta-Hydrolases"/>
    <property type="match status" value="1"/>
</dbReference>
<dbReference type="InterPro" id="IPR000073">
    <property type="entry name" value="AB_hydrolase_1"/>
</dbReference>
<protein>
    <submittedName>
        <fullName evidence="2">Alpha/beta fold hydrolase</fullName>
    </submittedName>
</protein>
<keyword evidence="3" id="KW-1185">Reference proteome</keyword>
<evidence type="ECO:0000313" key="3">
    <source>
        <dbReference type="Proteomes" id="UP001597533"/>
    </source>
</evidence>
<organism evidence="2 3">
    <name type="scientific">Lacinutrix iliipiscaria</name>
    <dbReference type="NCBI Taxonomy" id="1230532"/>
    <lineage>
        <taxon>Bacteria</taxon>
        <taxon>Pseudomonadati</taxon>
        <taxon>Bacteroidota</taxon>
        <taxon>Flavobacteriia</taxon>
        <taxon>Flavobacteriales</taxon>
        <taxon>Flavobacteriaceae</taxon>
        <taxon>Lacinutrix</taxon>
    </lineage>
</organism>
<dbReference type="PANTHER" id="PTHR43798">
    <property type="entry name" value="MONOACYLGLYCEROL LIPASE"/>
    <property type="match status" value="1"/>
</dbReference>
<evidence type="ECO:0000259" key="1">
    <source>
        <dbReference type="Pfam" id="PF00561"/>
    </source>
</evidence>
<dbReference type="Proteomes" id="UP001597533">
    <property type="component" value="Unassembled WGS sequence"/>
</dbReference>
<dbReference type="GO" id="GO:0016787">
    <property type="term" value="F:hydrolase activity"/>
    <property type="evidence" value="ECO:0007669"/>
    <property type="project" value="UniProtKB-KW"/>
</dbReference>
<sequence length="261" mass="29490">MPKVHVNDIELDYEDYGKGNTLLLLHGLGSTKKDWDAQVPFFSKKYRVITVDLRGHGNSTKPLNDYGVGLMTEDIKQFLDQLNIKKATIVGFSMGGAVAFQMAASHPEYIDNIVIVNSGPDFNDMGQTGVDLLKNRIEFLETKGLESLAHEISFNMFPEEHQIDLRNEFETRCKNNDYNAYYKSFVTLMAWGLGDAIKDITARTLVVSSDMDYTSVTFKENYVNKLSNARLVVIKNSRHGVVLDQPDAFNTALQNFLEDEE</sequence>
<dbReference type="Gene3D" id="3.40.50.1820">
    <property type="entry name" value="alpha/beta hydrolase"/>
    <property type="match status" value="1"/>
</dbReference>
<accession>A0ABW5WLP4</accession>
<keyword evidence="2" id="KW-0378">Hydrolase</keyword>
<name>A0ABW5WLP4_9FLAO</name>